<dbReference type="Proteomes" id="UP000273516">
    <property type="component" value="Unassembled WGS sequence"/>
</dbReference>
<proteinExistence type="predicted"/>
<sequence>MTRNGADADQIDDIHLLMAAAILCGQRGVETDLMPVFDCWANHYPQDAMANIGRGLFMIGNGNAEAGYRLIVEAAETATSRADQAREVLASLAQDLPELAG</sequence>
<comment type="caution">
    <text evidence="1">The sequence shown here is derived from an EMBL/GenBank/DDBJ whole genome shotgun (WGS) entry which is preliminary data.</text>
</comment>
<accession>A0A3M0MF18</accession>
<evidence type="ECO:0000313" key="2">
    <source>
        <dbReference type="Proteomes" id="UP000273516"/>
    </source>
</evidence>
<organism evidence="1 2">
    <name type="scientific">Paracoccus alkanivorans</name>
    <dbReference type="NCBI Taxonomy" id="2116655"/>
    <lineage>
        <taxon>Bacteria</taxon>
        <taxon>Pseudomonadati</taxon>
        <taxon>Pseudomonadota</taxon>
        <taxon>Alphaproteobacteria</taxon>
        <taxon>Rhodobacterales</taxon>
        <taxon>Paracoccaceae</taxon>
        <taxon>Paracoccus</taxon>
    </lineage>
</organism>
<name>A0A3M0MF18_9RHOB</name>
<dbReference type="OrthoDB" id="7775092at2"/>
<reference evidence="1 2" key="1">
    <citation type="submission" date="2018-07" db="EMBL/GenBank/DDBJ databases">
        <authorList>
            <person name="Zhang Y."/>
            <person name="Wang L."/>
            <person name="Ma S."/>
        </authorList>
    </citation>
    <scope>NUCLEOTIDE SEQUENCE [LARGE SCALE GENOMIC DNA]</scope>
    <source>
        <strain evidence="1 2">4-2</strain>
    </source>
</reference>
<protein>
    <submittedName>
        <fullName evidence="1">Uncharacterized protein</fullName>
    </submittedName>
</protein>
<dbReference type="EMBL" id="QOKZ01000004">
    <property type="protein sequence ID" value="RMC34934.1"/>
    <property type="molecule type" value="Genomic_DNA"/>
</dbReference>
<dbReference type="AlphaFoldDB" id="A0A3M0MF18"/>
<keyword evidence="2" id="KW-1185">Reference proteome</keyword>
<evidence type="ECO:0000313" key="1">
    <source>
        <dbReference type="EMBL" id="RMC34934.1"/>
    </source>
</evidence>
<gene>
    <name evidence="1" type="ORF">C9E81_12660</name>
</gene>
<dbReference type="RefSeq" id="WP_122112711.1">
    <property type="nucleotide sequence ID" value="NZ_QOKZ01000004.1"/>
</dbReference>